<evidence type="ECO:0000313" key="3">
    <source>
        <dbReference type="EMBL" id="SHF12323.1"/>
    </source>
</evidence>
<dbReference type="GO" id="GO:0004175">
    <property type="term" value="F:endopeptidase activity"/>
    <property type="evidence" value="ECO:0007669"/>
    <property type="project" value="UniProtKB-ARBA"/>
</dbReference>
<keyword evidence="1" id="KW-0472">Membrane</keyword>
<keyword evidence="4" id="KW-1185">Reference proteome</keyword>
<gene>
    <name evidence="3" type="ORF">SAMN05444377_10419</name>
</gene>
<dbReference type="OrthoDB" id="2806188at2"/>
<feature type="transmembrane region" description="Helical" evidence="1">
    <location>
        <begin position="107"/>
        <end position="128"/>
    </location>
</feature>
<dbReference type="GO" id="GO:0080120">
    <property type="term" value="P:CAAX-box protein maturation"/>
    <property type="evidence" value="ECO:0007669"/>
    <property type="project" value="UniProtKB-ARBA"/>
</dbReference>
<sequence length="314" mass="35589">MTPLFGLERPLNFGWYLLGSVIVIVASVIGQIPFTVAIAFKTMASGKGLPKTMKEMLQVMDLNLSLFLLLLTFVVAFAGFYIVIRFMHKQTLRRIATSRTQLDWKRVITAFSIWAMLTLIITIVSYKASDTTLVWNFQPGRFLVLALIAVALIPIQTSLEEFLFRGYLMQGFAQLHPHRWFPLFLTSLIFGLLHISNPEVEALGYVVLFYYVGTGLFLGIITLMDEGMELALGFHAANNLMAALLITSDSSIFQTYAIFKDTEKPQLSLELFLPLLVLYPSLIFIFSKLYRWTDWKQRLTGPIVIPDPINNSTL</sequence>
<evidence type="ECO:0000313" key="4">
    <source>
        <dbReference type="Proteomes" id="UP000184147"/>
    </source>
</evidence>
<feature type="transmembrane region" description="Helical" evidence="1">
    <location>
        <begin position="202"/>
        <end position="224"/>
    </location>
</feature>
<feature type="transmembrane region" description="Helical" evidence="1">
    <location>
        <begin position="64"/>
        <end position="86"/>
    </location>
</feature>
<feature type="transmembrane region" description="Helical" evidence="1">
    <location>
        <begin position="140"/>
        <end position="159"/>
    </location>
</feature>
<dbReference type="Proteomes" id="UP000184147">
    <property type="component" value="Unassembled WGS sequence"/>
</dbReference>
<dbReference type="Pfam" id="PF02517">
    <property type="entry name" value="Rce1-like"/>
    <property type="match status" value="1"/>
</dbReference>
<evidence type="ECO:0000259" key="2">
    <source>
        <dbReference type="Pfam" id="PF02517"/>
    </source>
</evidence>
<dbReference type="AlphaFoldDB" id="A0A1M4Z2N2"/>
<keyword evidence="1" id="KW-1133">Transmembrane helix</keyword>
<dbReference type="InterPro" id="IPR003675">
    <property type="entry name" value="Rce1/LyrA-like_dom"/>
</dbReference>
<proteinExistence type="predicted"/>
<feature type="transmembrane region" description="Helical" evidence="1">
    <location>
        <begin position="236"/>
        <end position="259"/>
    </location>
</feature>
<name>A0A1M4Z2N2_9FLAO</name>
<feature type="transmembrane region" description="Helical" evidence="1">
    <location>
        <begin position="15"/>
        <end position="44"/>
    </location>
</feature>
<protein>
    <recommendedName>
        <fullName evidence="2">CAAX prenyl protease 2/Lysostaphin resistance protein A-like domain-containing protein</fullName>
    </recommendedName>
</protein>
<feature type="transmembrane region" description="Helical" evidence="1">
    <location>
        <begin position="271"/>
        <end position="290"/>
    </location>
</feature>
<accession>A0A1M4Z2N2</accession>
<feature type="domain" description="CAAX prenyl protease 2/Lysostaphin resistance protein A-like" evidence="2">
    <location>
        <begin position="143"/>
        <end position="241"/>
    </location>
</feature>
<reference evidence="3 4" key="1">
    <citation type="submission" date="2016-11" db="EMBL/GenBank/DDBJ databases">
        <authorList>
            <person name="Jaros S."/>
            <person name="Januszkiewicz K."/>
            <person name="Wedrychowicz H."/>
        </authorList>
    </citation>
    <scope>NUCLEOTIDE SEQUENCE [LARGE SCALE GENOMIC DNA]</scope>
    <source>
        <strain evidence="3 4">DSM 25660</strain>
    </source>
</reference>
<dbReference type="EMBL" id="FQVQ01000004">
    <property type="protein sequence ID" value="SHF12323.1"/>
    <property type="molecule type" value="Genomic_DNA"/>
</dbReference>
<dbReference type="PANTHER" id="PTHR39430:SF1">
    <property type="entry name" value="PROTEASE"/>
    <property type="match status" value="1"/>
</dbReference>
<keyword evidence="1" id="KW-0812">Transmembrane</keyword>
<dbReference type="RefSeq" id="WP_073362128.1">
    <property type="nucleotide sequence ID" value="NZ_FQVQ01000004.1"/>
</dbReference>
<dbReference type="PANTHER" id="PTHR39430">
    <property type="entry name" value="MEMBRANE-ASSOCIATED PROTEASE-RELATED"/>
    <property type="match status" value="1"/>
</dbReference>
<feature type="transmembrane region" description="Helical" evidence="1">
    <location>
        <begin position="180"/>
        <end position="196"/>
    </location>
</feature>
<dbReference type="STRING" id="1124188.SAMN05444377_10419"/>
<organism evidence="3 4">
    <name type="scientific">Flavobacterium fontis</name>
    <dbReference type="NCBI Taxonomy" id="1124188"/>
    <lineage>
        <taxon>Bacteria</taxon>
        <taxon>Pseudomonadati</taxon>
        <taxon>Bacteroidota</taxon>
        <taxon>Flavobacteriia</taxon>
        <taxon>Flavobacteriales</taxon>
        <taxon>Flavobacteriaceae</taxon>
        <taxon>Flavobacterium</taxon>
    </lineage>
</organism>
<evidence type="ECO:0000256" key="1">
    <source>
        <dbReference type="SAM" id="Phobius"/>
    </source>
</evidence>